<dbReference type="PROSITE" id="PS00595">
    <property type="entry name" value="AA_TRANSFER_CLASS_5"/>
    <property type="match status" value="1"/>
</dbReference>
<evidence type="ECO:0000256" key="3">
    <source>
        <dbReference type="ARBA" id="ARBA00006904"/>
    </source>
</evidence>
<dbReference type="PANTHER" id="PTHR43247">
    <property type="entry name" value="PHOSPHOSERINE AMINOTRANSFERASE"/>
    <property type="match status" value="1"/>
</dbReference>
<keyword evidence="8 11" id="KW-0718">Serine biosynthesis</keyword>
<dbReference type="GO" id="GO:0030170">
    <property type="term" value="F:pyridoxal phosphate binding"/>
    <property type="evidence" value="ECO:0007669"/>
    <property type="project" value="UniProtKB-UniRule"/>
</dbReference>
<evidence type="ECO:0000256" key="8">
    <source>
        <dbReference type="ARBA" id="ARBA00023299"/>
    </source>
</evidence>
<dbReference type="InterPro" id="IPR015421">
    <property type="entry name" value="PyrdxlP-dep_Trfase_major"/>
</dbReference>
<feature type="binding site" evidence="11">
    <location>
        <position position="195"/>
    </location>
    <ligand>
        <name>pyridoxal 5'-phosphate</name>
        <dbReference type="ChEBI" id="CHEBI:597326"/>
    </ligand>
</feature>
<feature type="binding site" evidence="11">
    <location>
        <position position="172"/>
    </location>
    <ligand>
        <name>pyridoxal 5'-phosphate</name>
        <dbReference type="ChEBI" id="CHEBI:597326"/>
    </ligand>
</feature>
<proteinExistence type="inferred from homology"/>
<dbReference type="OrthoDB" id="2523882at2"/>
<dbReference type="Gene3D" id="3.90.1150.10">
    <property type="entry name" value="Aspartate Aminotransferase, domain 1"/>
    <property type="match status" value="1"/>
</dbReference>
<keyword evidence="5 11" id="KW-0028">Amino-acid biosynthesis</keyword>
<keyword evidence="15" id="KW-1185">Reference proteome</keyword>
<dbReference type="Pfam" id="PF00266">
    <property type="entry name" value="Aminotran_5"/>
    <property type="match status" value="1"/>
</dbReference>
<organism evidence="14 15">
    <name type="scientific">Paenibacillus antri</name>
    <dbReference type="NCBI Taxonomy" id="2582848"/>
    <lineage>
        <taxon>Bacteria</taxon>
        <taxon>Bacillati</taxon>
        <taxon>Bacillota</taxon>
        <taxon>Bacilli</taxon>
        <taxon>Bacillales</taxon>
        <taxon>Paenibacillaceae</taxon>
        <taxon>Paenibacillus</taxon>
    </lineage>
</organism>
<dbReference type="FunFam" id="3.40.640.10:FF:000010">
    <property type="entry name" value="Phosphoserine aminotransferase"/>
    <property type="match status" value="1"/>
</dbReference>
<dbReference type="InterPro" id="IPR000192">
    <property type="entry name" value="Aminotrans_V_dom"/>
</dbReference>
<dbReference type="FunFam" id="3.90.1150.10:FF:000006">
    <property type="entry name" value="Phosphoserine aminotransferase"/>
    <property type="match status" value="1"/>
</dbReference>
<feature type="domain" description="Aminotransferase class V" evidence="13">
    <location>
        <begin position="6"/>
        <end position="342"/>
    </location>
</feature>
<feature type="binding site" evidence="11">
    <location>
        <position position="102"/>
    </location>
    <ligand>
        <name>pyridoxal 5'-phosphate</name>
        <dbReference type="ChEBI" id="CHEBI:597326"/>
    </ligand>
</feature>
<keyword evidence="6 11" id="KW-0808">Transferase</keyword>
<keyword evidence="4 11" id="KW-0032">Aminotransferase</keyword>
<dbReference type="SUPFAM" id="SSF53383">
    <property type="entry name" value="PLP-dependent transferases"/>
    <property type="match status" value="1"/>
</dbReference>
<name>A0A5R9GDS5_9BACL</name>
<dbReference type="Gene3D" id="3.40.640.10">
    <property type="entry name" value="Type I PLP-dependent aspartate aminotransferase-like (Major domain)"/>
    <property type="match status" value="1"/>
</dbReference>
<gene>
    <name evidence="11 14" type="primary">serC</name>
    <name evidence="14" type="ORF">FE782_11095</name>
</gene>
<dbReference type="RefSeq" id="WP_138194152.1">
    <property type="nucleotide sequence ID" value="NZ_VCIW01000005.1"/>
</dbReference>
<comment type="subcellular location">
    <subcellularLocation>
        <location evidence="11">Cytoplasm</location>
    </subcellularLocation>
</comment>
<evidence type="ECO:0000259" key="13">
    <source>
        <dbReference type="Pfam" id="PF00266"/>
    </source>
</evidence>
<evidence type="ECO:0000256" key="12">
    <source>
        <dbReference type="RuleBase" id="RU004505"/>
    </source>
</evidence>
<dbReference type="PIRSF" id="PIRSF000525">
    <property type="entry name" value="SerC"/>
    <property type="match status" value="1"/>
</dbReference>
<evidence type="ECO:0000313" key="15">
    <source>
        <dbReference type="Proteomes" id="UP000309676"/>
    </source>
</evidence>
<sequence length="362" mass="40324">MTRKHNFNPGPAVLPLEVLEQARQDLTEYGSKGMSLMEMSHRSKTVERMMGETEELLKELLDLPDGYRVLFMGGGASTQFAFVPMNFLTAGKVGQYVLSGSFSEKAFQEAQVIGVANVLASGIADKWQKLPELFGFNPEAHVAYVHLTTNNTIEGTQFRNLPNTGDVPLIADMTSDMLSRRLDWTKLGLMYAGAQKNLGPAGVTVVIVREDLLKASTDARIPTIFKYATFASNDSLYNTPPVHTIYVMKLMLEWTKRKGGLVEMEQRSLERSDLLYDVIDRSGGYYEGFAERASRSRMNVTWRMRDEALARQFVCESEQAGFEGLAGHRSVGGLRASIYNALPVAACEALADFMQDFQRRNG</sequence>
<feature type="modified residue" description="N6-(pyridoxal phosphate)lysine" evidence="11">
    <location>
        <position position="196"/>
    </location>
</feature>
<comment type="caution">
    <text evidence="11">Lacks conserved residue(s) required for the propagation of feature annotation.</text>
</comment>
<keyword evidence="11" id="KW-0963">Cytoplasm</keyword>
<dbReference type="GO" id="GO:0005737">
    <property type="term" value="C:cytoplasm"/>
    <property type="evidence" value="ECO:0007669"/>
    <property type="project" value="UniProtKB-SubCell"/>
</dbReference>
<dbReference type="EC" id="2.6.1.52" evidence="11"/>
<dbReference type="UniPathway" id="UPA00135">
    <property type="reaction ID" value="UER00197"/>
</dbReference>
<dbReference type="GO" id="GO:0004648">
    <property type="term" value="F:O-phospho-L-serine:2-oxoglutarate aminotransferase activity"/>
    <property type="evidence" value="ECO:0007669"/>
    <property type="project" value="UniProtKB-UniRule"/>
</dbReference>
<evidence type="ECO:0000256" key="11">
    <source>
        <dbReference type="HAMAP-Rule" id="MF_00160"/>
    </source>
</evidence>
<accession>A0A5R9GDS5</accession>
<comment type="subunit">
    <text evidence="11">Homodimer.</text>
</comment>
<evidence type="ECO:0000256" key="2">
    <source>
        <dbReference type="ARBA" id="ARBA00005099"/>
    </source>
</evidence>
<reference evidence="14 15" key="1">
    <citation type="submission" date="2019-05" db="EMBL/GenBank/DDBJ databases">
        <authorList>
            <person name="Narsing Rao M.P."/>
            <person name="Li W.J."/>
        </authorList>
    </citation>
    <scope>NUCLEOTIDE SEQUENCE [LARGE SCALE GENOMIC DNA]</scope>
    <source>
        <strain evidence="14 15">SYSU_K30003</strain>
    </source>
</reference>
<comment type="caution">
    <text evidence="14">The sequence shown here is derived from an EMBL/GenBank/DDBJ whole genome shotgun (WGS) entry which is preliminary data.</text>
</comment>
<comment type="catalytic activity">
    <reaction evidence="9 11">
        <text>4-(phosphooxy)-L-threonine + 2-oxoglutarate = (R)-3-hydroxy-2-oxo-4-phosphooxybutanoate + L-glutamate</text>
        <dbReference type="Rhea" id="RHEA:16573"/>
        <dbReference type="ChEBI" id="CHEBI:16810"/>
        <dbReference type="ChEBI" id="CHEBI:29985"/>
        <dbReference type="ChEBI" id="CHEBI:58452"/>
        <dbReference type="ChEBI" id="CHEBI:58538"/>
        <dbReference type="EC" id="2.6.1.52"/>
    </reaction>
</comment>
<evidence type="ECO:0000256" key="10">
    <source>
        <dbReference type="ARBA" id="ARBA00049007"/>
    </source>
</evidence>
<dbReference type="EMBL" id="VCIW01000005">
    <property type="protein sequence ID" value="TLS52496.1"/>
    <property type="molecule type" value="Genomic_DNA"/>
</dbReference>
<protein>
    <recommendedName>
        <fullName evidence="11">Phosphoserine aminotransferase</fullName>
        <ecNumber evidence="11">2.6.1.52</ecNumber>
    </recommendedName>
    <alternativeName>
        <fullName evidence="11">Phosphohydroxythreonine aminotransferase</fullName>
        <shortName evidence="11">PSAT</shortName>
    </alternativeName>
</protein>
<evidence type="ECO:0000256" key="5">
    <source>
        <dbReference type="ARBA" id="ARBA00022605"/>
    </source>
</evidence>
<dbReference type="Proteomes" id="UP000309676">
    <property type="component" value="Unassembled WGS sequence"/>
</dbReference>
<dbReference type="GO" id="GO:0006564">
    <property type="term" value="P:L-serine biosynthetic process"/>
    <property type="evidence" value="ECO:0007669"/>
    <property type="project" value="UniProtKB-UniRule"/>
</dbReference>
<dbReference type="PANTHER" id="PTHR43247:SF1">
    <property type="entry name" value="PHOSPHOSERINE AMINOTRANSFERASE"/>
    <property type="match status" value="1"/>
</dbReference>
<comment type="pathway">
    <text evidence="2 11 12">Amino-acid biosynthesis; L-serine biosynthesis; L-serine from 3-phospho-D-glycerate: step 2/3.</text>
</comment>
<feature type="binding site" evidence="11">
    <location>
        <begin position="238"/>
        <end position="239"/>
    </location>
    <ligand>
        <name>pyridoxal 5'-phosphate</name>
        <dbReference type="ChEBI" id="CHEBI:597326"/>
    </ligand>
</feature>
<feature type="binding site" evidence="11">
    <location>
        <position position="152"/>
    </location>
    <ligand>
        <name>pyridoxal 5'-phosphate</name>
        <dbReference type="ChEBI" id="CHEBI:597326"/>
    </ligand>
</feature>
<dbReference type="InterPro" id="IPR015422">
    <property type="entry name" value="PyrdxlP-dep_Trfase_small"/>
</dbReference>
<dbReference type="InterPro" id="IPR015424">
    <property type="entry name" value="PyrdxlP-dep_Trfase"/>
</dbReference>
<evidence type="ECO:0000256" key="6">
    <source>
        <dbReference type="ARBA" id="ARBA00022679"/>
    </source>
</evidence>
<comment type="catalytic activity">
    <reaction evidence="10 11 12">
        <text>O-phospho-L-serine + 2-oxoglutarate = 3-phosphooxypyruvate + L-glutamate</text>
        <dbReference type="Rhea" id="RHEA:14329"/>
        <dbReference type="ChEBI" id="CHEBI:16810"/>
        <dbReference type="ChEBI" id="CHEBI:18110"/>
        <dbReference type="ChEBI" id="CHEBI:29985"/>
        <dbReference type="ChEBI" id="CHEBI:57524"/>
        <dbReference type="EC" id="2.6.1.52"/>
    </reaction>
</comment>
<dbReference type="InterPro" id="IPR020578">
    <property type="entry name" value="Aminotrans_V_PyrdxlP_BS"/>
</dbReference>
<feature type="binding site" evidence="11">
    <location>
        <begin position="76"/>
        <end position="77"/>
    </location>
    <ligand>
        <name>pyridoxal 5'-phosphate</name>
        <dbReference type="ChEBI" id="CHEBI:597326"/>
    </ligand>
</feature>
<evidence type="ECO:0000256" key="1">
    <source>
        <dbReference type="ARBA" id="ARBA00003483"/>
    </source>
</evidence>
<dbReference type="InterPro" id="IPR022278">
    <property type="entry name" value="Pser_aminoTfrase"/>
</dbReference>
<dbReference type="HAMAP" id="MF_00160">
    <property type="entry name" value="SerC_aminotrans_5"/>
    <property type="match status" value="1"/>
</dbReference>
<keyword evidence="7 11" id="KW-0663">Pyridoxal phosphate</keyword>
<dbReference type="NCBIfam" id="TIGR01364">
    <property type="entry name" value="serC_1"/>
    <property type="match status" value="1"/>
</dbReference>
<comment type="cofactor">
    <cofactor evidence="11">
        <name>pyridoxal 5'-phosphate</name>
        <dbReference type="ChEBI" id="CHEBI:597326"/>
    </cofactor>
    <text evidence="11">Binds 1 pyridoxal phosphate per subunit.</text>
</comment>
<comment type="similarity">
    <text evidence="3 11">Belongs to the class-V pyridoxal-phosphate-dependent aminotransferase family. SerC subfamily.</text>
</comment>
<comment type="function">
    <text evidence="1 11">Catalyzes the reversible conversion of 3-phosphohydroxypyruvate to phosphoserine and of 3-hydroxy-2-oxo-4-phosphonooxybutanoate to phosphohydroxythreonine.</text>
</comment>
<dbReference type="AlphaFoldDB" id="A0A5R9GDS5"/>
<evidence type="ECO:0000256" key="4">
    <source>
        <dbReference type="ARBA" id="ARBA00022576"/>
    </source>
</evidence>
<evidence type="ECO:0000256" key="7">
    <source>
        <dbReference type="ARBA" id="ARBA00022898"/>
    </source>
</evidence>
<dbReference type="NCBIfam" id="NF003764">
    <property type="entry name" value="PRK05355.1"/>
    <property type="match status" value="1"/>
</dbReference>
<evidence type="ECO:0000256" key="9">
    <source>
        <dbReference type="ARBA" id="ARBA00047630"/>
    </source>
</evidence>
<feature type="binding site" evidence="11">
    <location>
        <position position="42"/>
    </location>
    <ligand>
        <name>L-glutamate</name>
        <dbReference type="ChEBI" id="CHEBI:29985"/>
    </ligand>
</feature>
<evidence type="ECO:0000313" key="14">
    <source>
        <dbReference type="EMBL" id="TLS52496.1"/>
    </source>
</evidence>